<evidence type="ECO:0000313" key="3">
    <source>
        <dbReference type="Proteomes" id="UP001066276"/>
    </source>
</evidence>
<evidence type="ECO:0000256" key="1">
    <source>
        <dbReference type="SAM" id="MobiDB-lite"/>
    </source>
</evidence>
<accession>A0AAV7VCQ2</accession>
<dbReference type="Proteomes" id="UP001066276">
    <property type="component" value="Chromosome 2_1"/>
</dbReference>
<evidence type="ECO:0000313" key="2">
    <source>
        <dbReference type="EMBL" id="KAJ1199369.1"/>
    </source>
</evidence>
<comment type="caution">
    <text evidence="2">The sequence shown here is derived from an EMBL/GenBank/DDBJ whole genome shotgun (WGS) entry which is preliminary data.</text>
</comment>
<dbReference type="EMBL" id="JANPWB010000003">
    <property type="protein sequence ID" value="KAJ1199369.1"/>
    <property type="molecule type" value="Genomic_DNA"/>
</dbReference>
<organism evidence="2 3">
    <name type="scientific">Pleurodeles waltl</name>
    <name type="common">Iberian ribbed newt</name>
    <dbReference type="NCBI Taxonomy" id="8319"/>
    <lineage>
        <taxon>Eukaryota</taxon>
        <taxon>Metazoa</taxon>
        <taxon>Chordata</taxon>
        <taxon>Craniata</taxon>
        <taxon>Vertebrata</taxon>
        <taxon>Euteleostomi</taxon>
        <taxon>Amphibia</taxon>
        <taxon>Batrachia</taxon>
        <taxon>Caudata</taxon>
        <taxon>Salamandroidea</taxon>
        <taxon>Salamandridae</taxon>
        <taxon>Pleurodelinae</taxon>
        <taxon>Pleurodeles</taxon>
    </lineage>
</organism>
<feature type="region of interest" description="Disordered" evidence="1">
    <location>
        <begin position="1"/>
        <end position="84"/>
    </location>
</feature>
<gene>
    <name evidence="2" type="ORF">NDU88_003206</name>
</gene>
<proteinExistence type="predicted"/>
<dbReference type="AlphaFoldDB" id="A0AAV7VCQ2"/>
<feature type="compositionally biased region" description="Basic and acidic residues" evidence="1">
    <location>
        <begin position="22"/>
        <end position="49"/>
    </location>
</feature>
<sequence length="116" mass="12669">MMRSSPEEEESGRDAALAATIVREEPEAPKAKDHAGPDKPLEDSQREEENGQESPKVPKRSPASLQGKDPVKQPSHVPGGACLHKARSYLEEGRATAERYITGPEEGQEINLNNEL</sequence>
<reference evidence="2" key="1">
    <citation type="journal article" date="2022" name="bioRxiv">
        <title>Sequencing and chromosome-scale assembly of the giantPleurodeles waltlgenome.</title>
        <authorList>
            <person name="Brown T."/>
            <person name="Elewa A."/>
            <person name="Iarovenko S."/>
            <person name="Subramanian E."/>
            <person name="Araus A.J."/>
            <person name="Petzold A."/>
            <person name="Susuki M."/>
            <person name="Suzuki K.-i.T."/>
            <person name="Hayashi T."/>
            <person name="Toyoda A."/>
            <person name="Oliveira C."/>
            <person name="Osipova E."/>
            <person name="Leigh N.D."/>
            <person name="Simon A."/>
            <person name="Yun M.H."/>
        </authorList>
    </citation>
    <scope>NUCLEOTIDE SEQUENCE</scope>
    <source>
        <strain evidence="2">20211129_DDA</strain>
        <tissue evidence="2">Liver</tissue>
    </source>
</reference>
<protein>
    <submittedName>
        <fullName evidence="2">Uncharacterized protein</fullName>
    </submittedName>
</protein>
<keyword evidence="3" id="KW-1185">Reference proteome</keyword>
<name>A0AAV7VCQ2_PLEWA</name>